<comment type="caution">
    <text evidence="1">The sequence shown here is derived from an EMBL/GenBank/DDBJ whole genome shotgun (WGS) entry which is preliminary data.</text>
</comment>
<evidence type="ECO:0000313" key="2">
    <source>
        <dbReference type="Proteomes" id="UP000594638"/>
    </source>
</evidence>
<sequence>MLSSDSLDMLLKSLYIAHILFDFEFQIVKDEVQQMRLRCARCPECQNGELMFTKSIDHEQFHNVLGAAAKLTSTHPTQECQWDLPRSPTAEQSIHSHCSGEQKSISSSFYEEVIKSPDDILGQN</sequence>
<name>A0A8S0UH54_OLEEU</name>
<dbReference type="Gramene" id="OE9A113975T1">
    <property type="protein sequence ID" value="OE9A113975C1"/>
    <property type="gene ID" value="OE9A113975"/>
</dbReference>
<protein>
    <submittedName>
        <fullName evidence="1">Uncharacterized protein</fullName>
    </submittedName>
</protein>
<keyword evidence="2" id="KW-1185">Reference proteome</keyword>
<accession>A0A8S0UH54</accession>
<dbReference type="AlphaFoldDB" id="A0A8S0UH54"/>
<proteinExistence type="predicted"/>
<reference evidence="1 2" key="1">
    <citation type="submission" date="2019-12" db="EMBL/GenBank/DDBJ databases">
        <authorList>
            <person name="Alioto T."/>
            <person name="Alioto T."/>
            <person name="Gomez Garrido J."/>
        </authorList>
    </citation>
    <scope>NUCLEOTIDE SEQUENCE [LARGE SCALE GENOMIC DNA]</scope>
</reference>
<dbReference type="EMBL" id="CACTIH010007502">
    <property type="protein sequence ID" value="CAA3014727.1"/>
    <property type="molecule type" value="Genomic_DNA"/>
</dbReference>
<dbReference type="Proteomes" id="UP000594638">
    <property type="component" value="Unassembled WGS sequence"/>
</dbReference>
<gene>
    <name evidence="1" type="ORF">OLEA9_A113975</name>
</gene>
<evidence type="ECO:0000313" key="1">
    <source>
        <dbReference type="EMBL" id="CAA3014727.1"/>
    </source>
</evidence>
<organism evidence="1 2">
    <name type="scientific">Olea europaea subsp. europaea</name>
    <dbReference type="NCBI Taxonomy" id="158383"/>
    <lineage>
        <taxon>Eukaryota</taxon>
        <taxon>Viridiplantae</taxon>
        <taxon>Streptophyta</taxon>
        <taxon>Embryophyta</taxon>
        <taxon>Tracheophyta</taxon>
        <taxon>Spermatophyta</taxon>
        <taxon>Magnoliopsida</taxon>
        <taxon>eudicotyledons</taxon>
        <taxon>Gunneridae</taxon>
        <taxon>Pentapetalae</taxon>
        <taxon>asterids</taxon>
        <taxon>lamiids</taxon>
        <taxon>Lamiales</taxon>
        <taxon>Oleaceae</taxon>
        <taxon>Oleeae</taxon>
        <taxon>Olea</taxon>
    </lineage>
</organism>